<reference evidence="2 4" key="1">
    <citation type="journal article" date="2020" name="Microorganisms">
        <title>Reliable Identification of Environmental Pseudomonas Isolates Using the rpoD Gene.</title>
        <authorList>
            <consortium name="The Broad Institute Genome Sequencing Platform"/>
            <person name="Girard L."/>
            <person name="Lood C."/>
            <person name="Rokni-Zadeh H."/>
            <person name="van Noort V."/>
            <person name="Lavigne R."/>
            <person name="De Mot R."/>
        </authorList>
    </citation>
    <scope>NUCLEOTIDE SEQUENCE</scope>
    <source>
        <strain evidence="2 4">SWRI12</strain>
    </source>
</reference>
<evidence type="ECO:0000259" key="1">
    <source>
        <dbReference type="Pfam" id="PF06223"/>
    </source>
</evidence>
<sequence length="103" mass="11419">MDAEEEFWHELVLAGVGGRTIREAKQNLTYVEALAWMQYAQKAGSLNLGLRVEHGFAMLATLLNNVHGGKATFEDFLPDRGQKPEPKAATPQDLLALLQSVKR</sequence>
<dbReference type="Pfam" id="PF06223">
    <property type="entry name" value="Phage_tail_T"/>
    <property type="match status" value="1"/>
</dbReference>
<keyword evidence="4" id="KW-1185">Reference proteome</keyword>
<feature type="domain" description="Minor tail T" evidence="1">
    <location>
        <begin position="29"/>
        <end position="99"/>
    </location>
</feature>
<proteinExistence type="predicted"/>
<organism evidence="2">
    <name type="scientific">Pseudomonas zanjanensis</name>
    <dbReference type="NCBI Taxonomy" id="2745496"/>
    <lineage>
        <taxon>Bacteria</taxon>
        <taxon>Pseudomonadati</taxon>
        <taxon>Pseudomonadota</taxon>
        <taxon>Gammaproteobacteria</taxon>
        <taxon>Pseudomonadales</taxon>
        <taxon>Pseudomonadaceae</taxon>
        <taxon>Pseudomonas</taxon>
    </lineage>
</organism>
<comment type="caution">
    <text evidence="2">The sequence shown here is derived from an EMBL/GenBank/DDBJ whole genome shotgun (WGS) entry which is preliminary data.</text>
</comment>
<reference evidence="2" key="2">
    <citation type="submission" date="2020-07" db="EMBL/GenBank/DDBJ databases">
        <authorList>
            <person name="Lood C."/>
            <person name="Girard L."/>
        </authorList>
    </citation>
    <scope>NUCLEOTIDE SEQUENCE</scope>
    <source>
        <strain evidence="2">SWRI12</strain>
    </source>
</reference>
<gene>
    <name evidence="3" type="ORF">HU715_013465</name>
    <name evidence="2" type="ORF">HU715_18095</name>
</gene>
<evidence type="ECO:0000313" key="3">
    <source>
        <dbReference type="EMBL" id="MBV4496374.1"/>
    </source>
</evidence>
<reference evidence="3" key="3">
    <citation type="submission" date="2021-06" db="EMBL/GenBank/DDBJ databases">
        <title>Updating the genus Pseudomonas: Description of 43 new species and partition of the Pseudomonas putida group.</title>
        <authorList>
            <person name="Girard L."/>
            <person name="Lood C."/>
            <person name="Vandamme P."/>
            <person name="Rokni-Zadeh H."/>
            <person name="Van Noort V."/>
            <person name="Hofte M."/>
            <person name="Lavigne R."/>
            <person name="De Mot R."/>
        </authorList>
    </citation>
    <scope>NUCLEOTIDE SEQUENCE</scope>
    <source>
        <strain evidence="3">SWRI12</strain>
    </source>
</reference>
<protein>
    <recommendedName>
        <fullName evidence="1">Minor tail T domain-containing protein</fullName>
    </recommendedName>
</protein>
<evidence type="ECO:0000313" key="4">
    <source>
        <dbReference type="Proteomes" id="UP000636518"/>
    </source>
</evidence>
<dbReference type="EMBL" id="JABWRB010000023">
    <property type="protein sequence ID" value="MBC3391571.1"/>
    <property type="molecule type" value="Genomic_DNA"/>
</dbReference>
<dbReference type="AlphaFoldDB" id="A0A923FHV3"/>
<dbReference type="EMBL" id="JABWRB020000001">
    <property type="protein sequence ID" value="MBV4496374.1"/>
    <property type="molecule type" value="Genomic_DNA"/>
</dbReference>
<evidence type="ECO:0000313" key="2">
    <source>
        <dbReference type="EMBL" id="MBC3391571.1"/>
    </source>
</evidence>
<accession>A0A923FHV3</accession>
<dbReference type="InterPro" id="IPR009350">
    <property type="entry name" value="Phage_tail_T"/>
</dbReference>
<dbReference type="Proteomes" id="UP000636518">
    <property type="component" value="Unassembled WGS sequence"/>
</dbReference>
<name>A0A923FHV3_9PSED</name>